<dbReference type="InterPro" id="IPR029602">
    <property type="entry name" value="IFT74"/>
</dbReference>
<dbReference type="GO" id="GO:0030992">
    <property type="term" value="C:intraciliary transport particle B"/>
    <property type="evidence" value="ECO:0007669"/>
    <property type="project" value="InterPro"/>
</dbReference>
<feature type="region of interest" description="Disordered" evidence="2">
    <location>
        <begin position="1"/>
        <end position="22"/>
    </location>
</feature>
<evidence type="ECO:0000313" key="3">
    <source>
        <dbReference type="Proteomes" id="UP000887569"/>
    </source>
</evidence>
<dbReference type="GO" id="GO:0035735">
    <property type="term" value="P:intraciliary transport involved in cilium assembly"/>
    <property type="evidence" value="ECO:0007669"/>
    <property type="project" value="TreeGrafter"/>
</dbReference>
<feature type="coiled-coil region" evidence="1">
    <location>
        <begin position="315"/>
        <end position="372"/>
    </location>
</feature>
<dbReference type="AlphaFoldDB" id="A0A915AJT2"/>
<feature type="compositionally biased region" description="Basic and acidic residues" evidence="2">
    <location>
        <begin position="1"/>
        <end position="19"/>
    </location>
</feature>
<organism evidence="3 4">
    <name type="scientific">Parascaris univalens</name>
    <name type="common">Nematode worm</name>
    <dbReference type="NCBI Taxonomy" id="6257"/>
    <lineage>
        <taxon>Eukaryota</taxon>
        <taxon>Metazoa</taxon>
        <taxon>Ecdysozoa</taxon>
        <taxon>Nematoda</taxon>
        <taxon>Chromadorea</taxon>
        <taxon>Rhabditida</taxon>
        <taxon>Spirurina</taxon>
        <taxon>Ascaridomorpha</taxon>
        <taxon>Ascaridoidea</taxon>
        <taxon>Ascarididae</taxon>
        <taxon>Parascaris</taxon>
    </lineage>
</organism>
<dbReference type="PANTHER" id="PTHR31432">
    <property type="entry name" value="INTRAFLAGELLAR TRANSPORT PROTEIN 74 HOMOLOG"/>
    <property type="match status" value="1"/>
</dbReference>
<protein>
    <submittedName>
        <fullName evidence="4">Intraflagellar transport protein 74</fullName>
    </submittedName>
</protein>
<accession>A0A915AJT2</accession>
<dbReference type="Gene3D" id="1.10.287.1490">
    <property type="match status" value="1"/>
</dbReference>
<reference evidence="4" key="1">
    <citation type="submission" date="2022-11" db="UniProtKB">
        <authorList>
            <consortium name="WormBaseParasite"/>
        </authorList>
    </citation>
    <scope>IDENTIFICATION</scope>
</reference>
<evidence type="ECO:0000256" key="2">
    <source>
        <dbReference type="SAM" id="MobiDB-lite"/>
    </source>
</evidence>
<name>A0A915AJT2_PARUN</name>
<keyword evidence="3" id="KW-1185">Reference proteome</keyword>
<feature type="compositionally biased region" description="Low complexity" evidence="2">
    <location>
        <begin position="59"/>
        <end position="68"/>
    </location>
</feature>
<feature type="coiled-coil region" evidence="1">
    <location>
        <begin position="176"/>
        <end position="203"/>
    </location>
</feature>
<feature type="region of interest" description="Disordered" evidence="2">
    <location>
        <begin position="48"/>
        <end position="80"/>
    </location>
</feature>
<evidence type="ECO:0000313" key="4">
    <source>
        <dbReference type="WBParaSite" id="PgR009X_g133_t02"/>
    </source>
</evidence>
<feature type="coiled-coil region" evidence="1">
    <location>
        <begin position="397"/>
        <end position="470"/>
    </location>
</feature>
<feature type="region of interest" description="Disordered" evidence="2">
    <location>
        <begin position="126"/>
        <end position="145"/>
    </location>
</feature>
<dbReference type="GO" id="GO:0005929">
    <property type="term" value="C:cilium"/>
    <property type="evidence" value="ECO:0007669"/>
    <property type="project" value="TreeGrafter"/>
</dbReference>
<keyword evidence="1" id="KW-0175">Coiled coil</keyword>
<dbReference type="GO" id="GO:0048487">
    <property type="term" value="F:beta-tubulin binding"/>
    <property type="evidence" value="ECO:0007669"/>
    <property type="project" value="InterPro"/>
</dbReference>
<dbReference type="WBParaSite" id="PgR009X_g133_t02">
    <property type="protein sequence ID" value="PgR009X_g133_t02"/>
    <property type="gene ID" value="PgR009X_g133"/>
</dbReference>
<dbReference type="Proteomes" id="UP000887569">
    <property type="component" value="Unplaced"/>
</dbReference>
<evidence type="ECO:0000256" key="1">
    <source>
        <dbReference type="SAM" id="Coils"/>
    </source>
</evidence>
<proteinExistence type="predicted"/>
<dbReference type="PANTHER" id="PTHR31432:SF0">
    <property type="entry name" value="INTRAFLAGELLAR TRANSPORT PROTEIN 74 HOMOLOG"/>
    <property type="match status" value="1"/>
</dbReference>
<sequence>MVAQERKDLFSEATKDEVSSNRSVCTFRIKWKRTSPRRTNEKVRLLMRMSQPSGRPKTSAGSRASSARGVRRPSTAARSNEMIERPFSRTAVDANSNVMQRSVSNAAVPPPRSSMGERIQGRMSTAQAARSPSPNFHRGAAPGSAMRPITQQGLIGVRASGRLTSSRQVLDKSYYVSLLQQKTNALLLEIDALKKELHRSELNRQNLTIYEKKAEEEASIIRDLQGTLADCNMIIDRLNTNTDLDALKEELNELIAKNEEAEKGLNELFADREHIEEATRDVEKQIELEKTKNIAALNELDVHIREQFEQLKRGAVLLDEEYHIKEEELDALNRRKEQLDDEVASSSFKQQAMILHERIAEMESKKAAITEEINAEGTPSEQRERLLQTVIRTTDEVTAMQKQIDSVTERIDQGNEELREFESEYDDVIGEKNEKYRELKTKEVQIDEFLDSYEELKSEQEVRIAQFSAEIVRLLELISRNCSITDLSANVTGMDTAGVEKFNDETAIASELQDLHVRLQEEMISLDESERRLRNDAENLTHVMQAMSSRMDEFEDHESLRADTGQKRLGLERRLKELQVLLPDVEVNNKQVLAKLSTTKAQLDENDEYTTLKNVQKKWQYIEQNNATLRETATTKDAETNYSNLKDEAMRLQAEYNANVVSWTRPK</sequence>
<feature type="coiled-coil region" evidence="1">
    <location>
        <begin position="237"/>
        <end position="278"/>
    </location>
</feature>